<dbReference type="SMART" id="SM00926">
    <property type="entry name" value="Molybdop_Fe4S4"/>
    <property type="match status" value="1"/>
</dbReference>
<evidence type="ECO:0000313" key="7">
    <source>
        <dbReference type="EMBL" id="RZN72667.1"/>
    </source>
</evidence>
<dbReference type="InterPro" id="IPR041924">
    <property type="entry name" value="Formate_Dh-H_N"/>
</dbReference>
<accession>A0A520KYI4</accession>
<dbReference type="Gene3D" id="2.20.25.90">
    <property type="entry name" value="ADC-like domains"/>
    <property type="match status" value="1"/>
</dbReference>
<dbReference type="SUPFAM" id="SSF50692">
    <property type="entry name" value="ADC-like"/>
    <property type="match status" value="1"/>
</dbReference>
<dbReference type="NCBIfam" id="TIGR01591">
    <property type="entry name" value="Fdh-alpha"/>
    <property type="match status" value="1"/>
</dbReference>
<dbReference type="InterPro" id="IPR006657">
    <property type="entry name" value="MoPterin_dinucl-bd_dom"/>
</dbReference>
<comment type="caution">
    <text evidence="7">The sequence shown here is derived from an EMBL/GenBank/DDBJ whole genome shotgun (WGS) entry which is preliminary data.</text>
</comment>
<dbReference type="AlphaFoldDB" id="A0A520KYI4"/>
<dbReference type="CDD" id="cd02753">
    <property type="entry name" value="MopB_Formate-Dh-H"/>
    <property type="match status" value="1"/>
</dbReference>
<dbReference type="SUPFAM" id="SSF53706">
    <property type="entry name" value="Formate dehydrogenase/DMSO reductase, domains 1-3"/>
    <property type="match status" value="1"/>
</dbReference>
<dbReference type="GO" id="GO:0046872">
    <property type="term" value="F:metal ion binding"/>
    <property type="evidence" value="ECO:0007669"/>
    <property type="project" value="UniProtKB-KW"/>
</dbReference>
<keyword evidence="5" id="KW-0411">Iron-sulfur</keyword>
<dbReference type="Pfam" id="PF04879">
    <property type="entry name" value="Molybdop_Fe4S4"/>
    <property type="match status" value="1"/>
</dbReference>
<dbReference type="Gene3D" id="3.40.228.10">
    <property type="entry name" value="Dimethylsulfoxide Reductase, domain 2"/>
    <property type="match status" value="1"/>
</dbReference>
<feature type="domain" description="4Fe-4S Mo/W bis-MGD-type" evidence="6">
    <location>
        <begin position="1"/>
        <end position="56"/>
    </location>
</feature>
<evidence type="ECO:0000259" key="6">
    <source>
        <dbReference type="PROSITE" id="PS51669"/>
    </source>
</evidence>
<dbReference type="InterPro" id="IPR006478">
    <property type="entry name" value="Formate_DH_asu"/>
</dbReference>
<dbReference type="Pfam" id="PF00384">
    <property type="entry name" value="Molybdopterin"/>
    <property type="match status" value="1"/>
</dbReference>
<dbReference type="FunFam" id="3.40.228.10:FF:000002">
    <property type="entry name" value="Formate dehydrogenase subunit alpha"/>
    <property type="match status" value="1"/>
</dbReference>
<organism evidence="7 8">
    <name type="scientific">Candidatus Methanolliviera hydrocarbonicum</name>
    <dbReference type="NCBI Taxonomy" id="2491085"/>
    <lineage>
        <taxon>Archaea</taxon>
        <taxon>Methanobacteriati</taxon>
        <taxon>Methanobacteriota</taxon>
        <taxon>Candidatus Methanoliparia</taxon>
        <taxon>Candidatus Methanoliparales</taxon>
        <taxon>Candidatus Methanollivieraceae</taxon>
        <taxon>Candidatus Methanolliviera</taxon>
    </lineage>
</organism>
<reference evidence="7 8" key="1">
    <citation type="journal article" date="2019" name="Nat. Microbiol.">
        <title>Wide diversity of methane and short-chain alkane metabolisms in uncultured archaea.</title>
        <authorList>
            <person name="Borrel G."/>
            <person name="Adam P.S."/>
            <person name="McKay L.J."/>
            <person name="Chen L.X."/>
            <person name="Sierra-Garcia I.N."/>
            <person name="Sieber C.M."/>
            <person name="Letourneur Q."/>
            <person name="Ghozlane A."/>
            <person name="Andersen G.L."/>
            <person name="Li W.J."/>
            <person name="Hallam S.J."/>
            <person name="Muyzer G."/>
            <person name="de Oliveira V.M."/>
            <person name="Inskeep W.P."/>
            <person name="Banfield J.F."/>
            <person name="Gribaldo S."/>
        </authorList>
    </citation>
    <scope>NUCLEOTIDE SEQUENCE [LARGE SCALE GENOMIC DNA]</scope>
    <source>
        <strain evidence="7">NM1b</strain>
    </source>
</reference>
<dbReference type="CDD" id="cd02790">
    <property type="entry name" value="MopB_CT_Formate-Dh_H"/>
    <property type="match status" value="1"/>
</dbReference>
<dbReference type="GO" id="GO:0016020">
    <property type="term" value="C:membrane"/>
    <property type="evidence" value="ECO:0007669"/>
    <property type="project" value="TreeGrafter"/>
</dbReference>
<dbReference type="PROSITE" id="PS00490">
    <property type="entry name" value="MOLYBDOPTERIN_PROK_2"/>
    <property type="match status" value="1"/>
</dbReference>
<dbReference type="InterPro" id="IPR006963">
    <property type="entry name" value="Mopterin_OxRdtase_4Fe-4S_dom"/>
</dbReference>
<dbReference type="GO" id="GO:0022904">
    <property type="term" value="P:respiratory electron transport chain"/>
    <property type="evidence" value="ECO:0007669"/>
    <property type="project" value="TreeGrafter"/>
</dbReference>
<dbReference type="PROSITE" id="PS51669">
    <property type="entry name" value="4FE4S_MOW_BIS_MGD"/>
    <property type="match status" value="1"/>
</dbReference>
<evidence type="ECO:0000256" key="5">
    <source>
        <dbReference type="ARBA" id="ARBA00023014"/>
    </source>
</evidence>
<protein>
    <submittedName>
        <fullName evidence="7">Formate dehydrogenase subunit alpha</fullName>
    </submittedName>
</protein>
<dbReference type="GO" id="GO:0008863">
    <property type="term" value="F:formate dehydrogenase (NAD+) activity"/>
    <property type="evidence" value="ECO:0007669"/>
    <property type="project" value="InterPro"/>
</dbReference>
<dbReference type="Pfam" id="PF01568">
    <property type="entry name" value="Molydop_binding"/>
    <property type="match status" value="1"/>
</dbReference>
<dbReference type="InterPro" id="IPR041925">
    <property type="entry name" value="CT_Formate-Dh_H"/>
</dbReference>
<dbReference type="GO" id="GO:0043546">
    <property type="term" value="F:molybdopterin cofactor binding"/>
    <property type="evidence" value="ECO:0007669"/>
    <property type="project" value="InterPro"/>
</dbReference>
<dbReference type="EMBL" id="RXIL01000026">
    <property type="protein sequence ID" value="RZN72667.1"/>
    <property type="molecule type" value="Genomic_DNA"/>
</dbReference>
<keyword evidence="1" id="KW-0004">4Fe-4S</keyword>
<evidence type="ECO:0000256" key="1">
    <source>
        <dbReference type="ARBA" id="ARBA00022485"/>
    </source>
</evidence>
<dbReference type="InterPro" id="IPR006656">
    <property type="entry name" value="Mopterin_OxRdtase"/>
</dbReference>
<dbReference type="Proteomes" id="UP000320766">
    <property type="component" value="Unassembled WGS sequence"/>
</dbReference>
<keyword evidence="2" id="KW-0479">Metal-binding</keyword>
<dbReference type="InterPro" id="IPR050123">
    <property type="entry name" value="Prok_molybdopt-oxidoreductase"/>
</dbReference>
<keyword evidence="3" id="KW-0560">Oxidoreductase</keyword>
<dbReference type="GO" id="GO:0015942">
    <property type="term" value="P:formate metabolic process"/>
    <property type="evidence" value="ECO:0007669"/>
    <property type="project" value="InterPro"/>
</dbReference>
<name>A0A520KYI4_9EURY</name>
<keyword evidence="4" id="KW-0408">Iron</keyword>
<dbReference type="Gene3D" id="2.40.40.20">
    <property type="match status" value="1"/>
</dbReference>
<evidence type="ECO:0000256" key="3">
    <source>
        <dbReference type="ARBA" id="ARBA00023002"/>
    </source>
</evidence>
<dbReference type="InterPro" id="IPR009010">
    <property type="entry name" value="Asp_de-COase-like_dom_sf"/>
</dbReference>
<dbReference type="PANTHER" id="PTHR43105">
    <property type="entry name" value="RESPIRATORY NITRATE REDUCTASE"/>
    <property type="match status" value="1"/>
</dbReference>
<dbReference type="Gene3D" id="3.40.50.740">
    <property type="match status" value="1"/>
</dbReference>
<evidence type="ECO:0000256" key="4">
    <source>
        <dbReference type="ARBA" id="ARBA00023004"/>
    </source>
</evidence>
<proteinExistence type="predicted"/>
<gene>
    <name evidence="7" type="ORF">EF807_01375</name>
</gene>
<sequence length="679" mass="75221">MKKVLTTCPYCGCGCNFYLDVVAGEVVGVTPTARAINKGRLCVKGWNAHEFIHNTERLKKPLIKKDDEFVESTWEEALDLVAKRLKDIKKEYGGNDLAVLSSAKCTNEENFLMMKFARAVLGTNNIDNCARLCHAPTVAGLMMAFGGGVMTNSIDEVTRADVILVIGSNTTETHPLAGSEIIKAVENGSKLIVVDPREIPLARFAKIHLRSRLGSNVALLNGMMNVIINEGLEEKEFIEERTECFKELRKTVEKYTPERIEEISGVRAYDLKSAARMYAKAKRGMILYCLGITQHVVGTDNVLSLANLALLTGNVGKEGTGVNPLRGQNNVQGACDMGALPDVYTGYQPVINDKIRKKFERAWKAPLPKDAGLTVVEMMDAAANGKIRGMYISGENPMLSNPDINHVRDALEKLDILVVQDIFLTETAELADVVLPGCSYAEKNGTFTNTERRVQLVRKAIDPICGKEEWKIVCEVANRFGHKMNYGSPKEIMEEISSLTPIYGGISHERLENGGLQWPCPTKDHPGTKYLYENGFSRGKGKFHAIEYISSDEMPDEEYPFLLTTGRVSVHCNTGTMTRRSGTLNREVPKGFGEINPVDAKEIGVLKGQKVKVSTRRGKIIINAMITDEVPEKTLFIPFHFSEEVTNVLTNPELDPISKIPEFKVCAANIERVDDVEDR</sequence>
<dbReference type="PANTHER" id="PTHR43105:SF14">
    <property type="entry name" value="FORMATE DEHYDROGENASE H"/>
    <property type="match status" value="1"/>
</dbReference>
<dbReference type="GO" id="GO:0003954">
    <property type="term" value="F:NADH dehydrogenase activity"/>
    <property type="evidence" value="ECO:0007669"/>
    <property type="project" value="TreeGrafter"/>
</dbReference>
<evidence type="ECO:0000313" key="8">
    <source>
        <dbReference type="Proteomes" id="UP000320766"/>
    </source>
</evidence>
<evidence type="ECO:0000256" key="2">
    <source>
        <dbReference type="ARBA" id="ARBA00022723"/>
    </source>
</evidence>
<dbReference type="InterPro" id="IPR006655">
    <property type="entry name" value="Mopterin_OxRdtase_prok_CS"/>
</dbReference>
<dbReference type="GO" id="GO:0051539">
    <property type="term" value="F:4 iron, 4 sulfur cluster binding"/>
    <property type="evidence" value="ECO:0007669"/>
    <property type="project" value="UniProtKB-KW"/>
</dbReference>